<sequence>MFDLSFALPILFLVPFFSSFFIQHMQISLFSSYLISLCPLSRCAHIFLLSLLSVLFFSLSLSPLLTATCLFLSPHDLSSLASLSAPLSRSVCSPFSLCLLPFLALSAPLSRSVCSPFSLCLLPFLCLCLLSPFSLCLLPFRSVCSPFSLCLYIFLPVALSVPFLALSAPLSRSVCSPFSVPFSQIITLSLTLLSWIFIPFFSSFVGP</sequence>
<keyword evidence="3" id="KW-1185">Reference proteome</keyword>
<feature type="transmembrane region" description="Helical" evidence="1">
    <location>
        <begin position="146"/>
        <end position="166"/>
    </location>
</feature>
<proteinExistence type="predicted"/>
<feature type="transmembrane region" description="Helical" evidence="1">
    <location>
        <begin position="119"/>
        <end position="140"/>
    </location>
</feature>
<dbReference type="AlphaFoldDB" id="A0A812E295"/>
<comment type="caution">
    <text evidence="2">The sequence shown here is derived from an EMBL/GenBank/DDBJ whole genome shotgun (WGS) entry which is preliminary data.</text>
</comment>
<feature type="transmembrane region" description="Helical" evidence="1">
    <location>
        <begin position="178"/>
        <end position="201"/>
    </location>
</feature>
<feature type="transmembrane region" description="Helical" evidence="1">
    <location>
        <begin position="46"/>
        <end position="67"/>
    </location>
</feature>
<reference evidence="2" key="1">
    <citation type="submission" date="2021-01" db="EMBL/GenBank/DDBJ databases">
        <authorList>
            <person name="Li R."/>
            <person name="Bekaert M."/>
        </authorList>
    </citation>
    <scope>NUCLEOTIDE SEQUENCE</scope>
    <source>
        <strain evidence="2">Farmed</strain>
    </source>
</reference>
<dbReference type="EMBL" id="CAHIKZ030004540">
    <property type="protein sequence ID" value="CAE1312055.1"/>
    <property type="molecule type" value="Genomic_DNA"/>
</dbReference>
<gene>
    <name evidence="2" type="ORF">SPHA_63356</name>
</gene>
<feature type="transmembrane region" description="Helical" evidence="1">
    <location>
        <begin position="6"/>
        <end position="25"/>
    </location>
</feature>
<keyword evidence="1" id="KW-0472">Membrane</keyword>
<keyword evidence="1" id="KW-1133">Transmembrane helix</keyword>
<dbReference type="Proteomes" id="UP000597762">
    <property type="component" value="Unassembled WGS sequence"/>
</dbReference>
<evidence type="ECO:0000313" key="2">
    <source>
        <dbReference type="EMBL" id="CAE1312055.1"/>
    </source>
</evidence>
<evidence type="ECO:0000256" key="1">
    <source>
        <dbReference type="SAM" id="Phobius"/>
    </source>
</evidence>
<evidence type="ECO:0000313" key="3">
    <source>
        <dbReference type="Proteomes" id="UP000597762"/>
    </source>
</evidence>
<keyword evidence="1" id="KW-0812">Transmembrane</keyword>
<organism evidence="2 3">
    <name type="scientific">Acanthosepion pharaonis</name>
    <name type="common">Pharaoh cuttlefish</name>
    <name type="synonym">Sepia pharaonis</name>
    <dbReference type="NCBI Taxonomy" id="158019"/>
    <lineage>
        <taxon>Eukaryota</taxon>
        <taxon>Metazoa</taxon>
        <taxon>Spiralia</taxon>
        <taxon>Lophotrochozoa</taxon>
        <taxon>Mollusca</taxon>
        <taxon>Cephalopoda</taxon>
        <taxon>Coleoidea</taxon>
        <taxon>Decapodiformes</taxon>
        <taxon>Sepiida</taxon>
        <taxon>Sepiina</taxon>
        <taxon>Sepiidae</taxon>
        <taxon>Acanthosepion</taxon>
    </lineage>
</organism>
<name>A0A812E295_ACAPH</name>
<protein>
    <submittedName>
        <fullName evidence="2">Uncharacterized protein</fullName>
    </submittedName>
</protein>
<accession>A0A812E295</accession>